<feature type="coiled-coil region" evidence="7">
    <location>
        <begin position="99"/>
        <end position="133"/>
    </location>
</feature>
<accession>A0A317XYF7</accession>
<dbReference type="InterPro" id="IPR029012">
    <property type="entry name" value="Helix_hairpin_bin_sf"/>
</dbReference>
<evidence type="ECO:0000256" key="1">
    <source>
        <dbReference type="ARBA" id="ARBA00004177"/>
    </source>
</evidence>
<dbReference type="GO" id="GO:0000813">
    <property type="term" value="C:ESCRT I complex"/>
    <property type="evidence" value="ECO:0007669"/>
    <property type="project" value="UniProtKB-ARBA"/>
</dbReference>
<evidence type="ECO:0000256" key="2">
    <source>
        <dbReference type="ARBA" id="ARBA00007617"/>
    </source>
</evidence>
<comment type="similarity">
    <text evidence="2">Belongs to the VPS37 family.</text>
</comment>
<dbReference type="EMBL" id="KZ819188">
    <property type="protein sequence ID" value="PWZ03336.1"/>
    <property type="molecule type" value="Genomic_DNA"/>
</dbReference>
<proteinExistence type="inferred from homology"/>
<organism evidence="10 11">
    <name type="scientific">Testicularia cyperi</name>
    <dbReference type="NCBI Taxonomy" id="1882483"/>
    <lineage>
        <taxon>Eukaryota</taxon>
        <taxon>Fungi</taxon>
        <taxon>Dikarya</taxon>
        <taxon>Basidiomycota</taxon>
        <taxon>Ustilaginomycotina</taxon>
        <taxon>Ustilaginomycetes</taxon>
        <taxon>Ustilaginales</taxon>
        <taxon>Anthracoideaceae</taxon>
        <taxon>Testicularia</taxon>
    </lineage>
</organism>
<keyword evidence="7" id="KW-0175">Coiled coil</keyword>
<evidence type="ECO:0000256" key="8">
    <source>
        <dbReference type="SAM" id="MobiDB-lite"/>
    </source>
</evidence>
<dbReference type="PROSITE" id="PS51314">
    <property type="entry name" value="VPS37_C"/>
    <property type="match status" value="1"/>
</dbReference>
<evidence type="ECO:0000313" key="11">
    <source>
        <dbReference type="Proteomes" id="UP000246740"/>
    </source>
</evidence>
<dbReference type="GO" id="GO:0043162">
    <property type="term" value="P:ubiquitin-dependent protein catabolic process via the multivesicular body sorting pathway"/>
    <property type="evidence" value="ECO:0007669"/>
    <property type="project" value="TreeGrafter"/>
</dbReference>
<feature type="domain" description="VPS37 C-terminal" evidence="9">
    <location>
        <begin position="117"/>
        <end position="215"/>
    </location>
</feature>
<dbReference type="PANTHER" id="PTHR13678">
    <property type="entry name" value="VACUOLAR PROTEIN SORTING-ASSOCIATED PROTEIN 37"/>
    <property type="match status" value="1"/>
</dbReference>
<keyword evidence="4" id="KW-0967">Endosome</keyword>
<dbReference type="Proteomes" id="UP000246740">
    <property type="component" value="Unassembled WGS sequence"/>
</dbReference>
<dbReference type="Gene3D" id="1.10.287.660">
    <property type="entry name" value="Helix hairpin bin"/>
    <property type="match status" value="1"/>
</dbReference>
<evidence type="ECO:0000256" key="6">
    <source>
        <dbReference type="PROSITE-ProRule" id="PRU00646"/>
    </source>
</evidence>
<keyword evidence="11" id="KW-1185">Reference proteome</keyword>
<gene>
    <name evidence="10" type="ORF">BCV70DRAFT_15397</name>
</gene>
<reference evidence="10 11" key="1">
    <citation type="journal article" date="2018" name="Mol. Biol. Evol.">
        <title>Broad Genomic Sampling Reveals a Smut Pathogenic Ancestry of the Fungal Clade Ustilaginomycotina.</title>
        <authorList>
            <person name="Kijpornyongpan T."/>
            <person name="Mondo S.J."/>
            <person name="Barry K."/>
            <person name="Sandor L."/>
            <person name="Lee J."/>
            <person name="Lipzen A."/>
            <person name="Pangilinan J."/>
            <person name="LaButti K."/>
            <person name="Hainaut M."/>
            <person name="Henrissat B."/>
            <person name="Grigoriev I.V."/>
            <person name="Spatafora J.W."/>
            <person name="Aime M.C."/>
        </authorList>
    </citation>
    <scope>NUCLEOTIDE SEQUENCE [LARGE SCALE GENOMIC DNA]</scope>
    <source>
        <strain evidence="10 11">MCA 3645</strain>
    </source>
</reference>
<evidence type="ECO:0000313" key="10">
    <source>
        <dbReference type="EMBL" id="PWZ03336.1"/>
    </source>
</evidence>
<dbReference type="InterPro" id="IPR009851">
    <property type="entry name" value="Mod_r"/>
</dbReference>
<dbReference type="STRING" id="1882483.A0A317XYF7"/>
<evidence type="ECO:0000259" key="9">
    <source>
        <dbReference type="PROSITE" id="PS51314"/>
    </source>
</evidence>
<dbReference type="OrthoDB" id="10260857at2759"/>
<feature type="region of interest" description="Disordered" evidence="8">
    <location>
        <begin position="1"/>
        <end position="25"/>
    </location>
</feature>
<comment type="subcellular location">
    <subcellularLocation>
        <location evidence="1">Endosome</location>
    </subcellularLocation>
</comment>
<keyword evidence="3 6" id="KW-0813">Transport</keyword>
<sequence length="215" mass="24561">MTDSPASSSLQTRLTHTFPQTSGLTREDLQALLGETPLPYHPQHASTDSGQDQRAADAAYFEAFFHSLPQAQQLYAQHAALLRTNEEKAQKNTQLQKPLEELRTETQQLFDRAKSLEAELPRLEKQMNDEYRRFAPSALHFSLTQSASKLNDRSEDLANAYVEGLPYPTDESGTAPEAMLDDVSFVRRYKAQRTLYHKRRIVADRWARGQVHWTD</sequence>
<dbReference type="GO" id="GO:0006612">
    <property type="term" value="P:protein targeting to membrane"/>
    <property type="evidence" value="ECO:0007669"/>
    <property type="project" value="TreeGrafter"/>
</dbReference>
<keyword evidence="5 6" id="KW-0653">Protein transport</keyword>
<dbReference type="AlphaFoldDB" id="A0A317XYF7"/>
<evidence type="ECO:0000256" key="3">
    <source>
        <dbReference type="ARBA" id="ARBA00022448"/>
    </source>
</evidence>
<evidence type="ECO:0000256" key="5">
    <source>
        <dbReference type="ARBA" id="ARBA00022927"/>
    </source>
</evidence>
<feature type="compositionally biased region" description="Polar residues" evidence="8">
    <location>
        <begin position="1"/>
        <end position="24"/>
    </location>
</feature>
<dbReference type="Pfam" id="PF07200">
    <property type="entry name" value="Mod_r"/>
    <property type="match status" value="1"/>
</dbReference>
<dbReference type="InParanoid" id="A0A317XYF7"/>
<evidence type="ECO:0000256" key="4">
    <source>
        <dbReference type="ARBA" id="ARBA00022753"/>
    </source>
</evidence>
<dbReference type="GO" id="GO:0006623">
    <property type="term" value="P:protein targeting to vacuole"/>
    <property type="evidence" value="ECO:0007669"/>
    <property type="project" value="TreeGrafter"/>
</dbReference>
<evidence type="ECO:0000256" key="7">
    <source>
        <dbReference type="SAM" id="Coils"/>
    </source>
</evidence>
<dbReference type="PANTHER" id="PTHR13678:SF2">
    <property type="entry name" value="VACUOLAR PROTEIN SORTING-ASSOCIATED PROTEIN 37A"/>
    <property type="match status" value="1"/>
</dbReference>
<name>A0A317XYF7_9BASI</name>
<protein>
    <recommendedName>
        <fullName evidence="9">VPS37 C-terminal domain-containing protein</fullName>
    </recommendedName>
</protein>